<keyword evidence="4" id="KW-1185">Reference proteome</keyword>
<dbReference type="InterPro" id="IPR008271">
    <property type="entry name" value="Ser/Thr_kinase_AS"/>
</dbReference>
<dbReference type="KEGG" id="mng:MNEG_8725"/>
<dbReference type="InterPro" id="IPR000719">
    <property type="entry name" value="Prot_kinase_dom"/>
</dbReference>
<dbReference type="PROSITE" id="PS50011">
    <property type="entry name" value="PROTEIN_KINASE_DOM"/>
    <property type="match status" value="1"/>
</dbReference>
<organism evidence="3 4">
    <name type="scientific">Monoraphidium neglectum</name>
    <dbReference type="NCBI Taxonomy" id="145388"/>
    <lineage>
        <taxon>Eukaryota</taxon>
        <taxon>Viridiplantae</taxon>
        <taxon>Chlorophyta</taxon>
        <taxon>core chlorophytes</taxon>
        <taxon>Chlorophyceae</taxon>
        <taxon>CS clade</taxon>
        <taxon>Sphaeropleales</taxon>
        <taxon>Selenastraceae</taxon>
        <taxon>Monoraphidium</taxon>
    </lineage>
</organism>
<dbReference type="SUPFAM" id="SSF56112">
    <property type="entry name" value="Protein kinase-like (PK-like)"/>
    <property type="match status" value="1"/>
</dbReference>
<feature type="region of interest" description="Disordered" evidence="1">
    <location>
        <begin position="163"/>
        <end position="288"/>
    </location>
</feature>
<dbReference type="GO" id="GO:0005737">
    <property type="term" value="C:cytoplasm"/>
    <property type="evidence" value="ECO:0007669"/>
    <property type="project" value="TreeGrafter"/>
</dbReference>
<feature type="compositionally biased region" description="Low complexity" evidence="1">
    <location>
        <begin position="328"/>
        <end position="349"/>
    </location>
</feature>
<dbReference type="Pfam" id="PF07714">
    <property type="entry name" value="PK_Tyr_Ser-Thr"/>
    <property type="match status" value="1"/>
</dbReference>
<reference evidence="3 4" key="1">
    <citation type="journal article" date="2013" name="BMC Genomics">
        <title>Reconstruction of the lipid metabolism for the microalga Monoraphidium neglectum from its genome sequence reveals characteristics suitable for biofuel production.</title>
        <authorList>
            <person name="Bogen C."/>
            <person name="Al-Dilaimi A."/>
            <person name="Albersmeier A."/>
            <person name="Wichmann J."/>
            <person name="Grundmann M."/>
            <person name="Rupp O."/>
            <person name="Lauersen K.J."/>
            <person name="Blifernez-Klassen O."/>
            <person name="Kalinowski J."/>
            <person name="Goesmann A."/>
            <person name="Mussgnug J.H."/>
            <person name="Kruse O."/>
        </authorList>
    </citation>
    <scope>NUCLEOTIDE SEQUENCE [LARGE SCALE GENOMIC DNA]</scope>
    <source>
        <strain evidence="3 4">SAG 48.87</strain>
    </source>
</reference>
<dbReference type="PROSITE" id="PS00108">
    <property type="entry name" value="PROTEIN_KINASE_ST"/>
    <property type="match status" value="1"/>
</dbReference>
<dbReference type="PANTHER" id="PTHR23257:SF963">
    <property type="entry name" value="AT08303P"/>
    <property type="match status" value="1"/>
</dbReference>
<feature type="compositionally biased region" description="Low complexity" evidence="1">
    <location>
        <begin position="163"/>
        <end position="180"/>
    </location>
</feature>
<dbReference type="GO" id="GO:0004672">
    <property type="term" value="F:protein kinase activity"/>
    <property type="evidence" value="ECO:0007669"/>
    <property type="project" value="InterPro"/>
</dbReference>
<dbReference type="PRINTS" id="PR00109">
    <property type="entry name" value="TYRKINASE"/>
</dbReference>
<dbReference type="RefSeq" id="XP_013898259.1">
    <property type="nucleotide sequence ID" value="XM_014042805.1"/>
</dbReference>
<evidence type="ECO:0000313" key="4">
    <source>
        <dbReference type="Proteomes" id="UP000054498"/>
    </source>
</evidence>
<feature type="domain" description="Protein kinase" evidence="2">
    <location>
        <begin position="1"/>
        <end position="152"/>
    </location>
</feature>
<protein>
    <recommendedName>
        <fullName evidence="2">Protein kinase domain-containing protein</fullName>
    </recommendedName>
</protein>
<dbReference type="Gene3D" id="1.10.510.10">
    <property type="entry name" value="Transferase(Phosphotransferase) domain 1"/>
    <property type="match status" value="1"/>
</dbReference>
<proteinExistence type="predicted"/>
<dbReference type="InterPro" id="IPR011009">
    <property type="entry name" value="Kinase-like_dom_sf"/>
</dbReference>
<gene>
    <name evidence="3" type="ORF">MNEG_8725</name>
</gene>
<evidence type="ECO:0000256" key="1">
    <source>
        <dbReference type="SAM" id="MobiDB-lite"/>
    </source>
</evidence>
<evidence type="ECO:0000259" key="2">
    <source>
        <dbReference type="PROSITE" id="PS50011"/>
    </source>
</evidence>
<sequence>MAYLHARNVVHADLKCQNVLLTSAPWAPWGVSAKISDFGLSKALGLNQTHVTTHSMGTVTHMPPELFKTGRMSPAGDVYAFGVLAWEVLTGRGAFHGLHYAEVIEQVALRGARPPIPPGLPPELSALMQSCWQADPAKRPGFDALVSCFELLIRGCGLDPTPAGGDADGSSSGVGSLSRGLGRGRRRSSDGRSSAGGAGAHSGSTSVFGGESAREGSGAHASAEGQAPAASLGHVSGSTDGQPAARQHRRSPSDPSGGLGRSPVHQHQQHKPAAAALLPPPPPRLGNPAMQLQVHRLIGGGTAARSPPRRAPQVPALDVAGGPPAAAAVRAAPAPAGAQSGPPGAAANPQRELLEQNAFIQDL</sequence>
<dbReference type="InterPro" id="IPR050167">
    <property type="entry name" value="Ser_Thr_protein_kinase"/>
</dbReference>
<dbReference type="GO" id="GO:0005524">
    <property type="term" value="F:ATP binding"/>
    <property type="evidence" value="ECO:0007669"/>
    <property type="project" value="InterPro"/>
</dbReference>
<dbReference type="Proteomes" id="UP000054498">
    <property type="component" value="Unassembled WGS sequence"/>
</dbReference>
<dbReference type="PANTHER" id="PTHR23257">
    <property type="entry name" value="SERINE-THREONINE PROTEIN KINASE"/>
    <property type="match status" value="1"/>
</dbReference>
<dbReference type="EMBL" id="KK101909">
    <property type="protein sequence ID" value="KIY99239.1"/>
    <property type="molecule type" value="Genomic_DNA"/>
</dbReference>
<dbReference type="OrthoDB" id="533232at2759"/>
<dbReference type="GO" id="GO:0007165">
    <property type="term" value="P:signal transduction"/>
    <property type="evidence" value="ECO:0007669"/>
    <property type="project" value="TreeGrafter"/>
</dbReference>
<dbReference type="GeneID" id="25741600"/>
<name>A0A0D2M799_9CHLO</name>
<dbReference type="SMART" id="SM00220">
    <property type="entry name" value="S_TKc"/>
    <property type="match status" value="1"/>
</dbReference>
<feature type="region of interest" description="Disordered" evidence="1">
    <location>
        <begin position="328"/>
        <end position="363"/>
    </location>
</feature>
<accession>A0A0D2M799</accession>
<dbReference type="AlphaFoldDB" id="A0A0D2M799"/>
<dbReference type="InterPro" id="IPR001245">
    <property type="entry name" value="Ser-Thr/Tyr_kinase_cat_dom"/>
</dbReference>
<dbReference type="STRING" id="145388.A0A0D2M799"/>
<evidence type="ECO:0000313" key="3">
    <source>
        <dbReference type="EMBL" id="KIY99239.1"/>
    </source>
</evidence>